<protein>
    <recommendedName>
        <fullName evidence="1">YagK/YfjJ C-terminal domain-containing protein</fullName>
    </recommendedName>
</protein>
<comment type="caution">
    <text evidence="2">The sequence shown here is derived from an EMBL/GenBank/DDBJ whole genome shotgun (WGS) entry which is preliminary data.</text>
</comment>
<dbReference type="Proteomes" id="UP000182680">
    <property type="component" value="Unassembled WGS sequence"/>
</dbReference>
<dbReference type="Pfam" id="PF11726">
    <property type="entry name" value="YagK_YfjJ_C"/>
    <property type="match status" value="1"/>
</dbReference>
<name>A0AA94HV77_DESDE</name>
<feature type="domain" description="YagK/YfjJ C-terminal" evidence="1">
    <location>
        <begin position="25"/>
        <end position="182"/>
    </location>
</feature>
<reference evidence="3" key="1">
    <citation type="submission" date="2016-11" db="EMBL/GenBank/DDBJ databases">
        <authorList>
            <person name="Jaros S."/>
            <person name="Januszkiewicz K."/>
            <person name="Wedrychowicz H."/>
        </authorList>
    </citation>
    <scope>NUCLEOTIDE SEQUENCE [LARGE SCALE GENOMIC DNA]</scope>
    <source>
        <strain evidence="3">DSM 7057</strain>
    </source>
</reference>
<dbReference type="EMBL" id="FPIW01000079">
    <property type="protein sequence ID" value="SFW71769.1"/>
    <property type="molecule type" value="Genomic_DNA"/>
</dbReference>
<accession>A0AA94HV77</accession>
<dbReference type="RefSeq" id="WP_083577993.1">
    <property type="nucleotide sequence ID" value="NZ_FPIW01000079.1"/>
</dbReference>
<proteinExistence type="predicted"/>
<evidence type="ECO:0000259" key="1">
    <source>
        <dbReference type="Pfam" id="PF11726"/>
    </source>
</evidence>
<gene>
    <name evidence="2" type="ORF">SAMN02910291_02700</name>
</gene>
<evidence type="ECO:0000313" key="3">
    <source>
        <dbReference type="Proteomes" id="UP000182680"/>
    </source>
</evidence>
<dbReference type="InterPro" id="IPR057271">
    <property type="entry name" value="YagK_YfjJ_C"/>
</dbReference>
<organism evidence="2 3">
    <name type="scientific">Desulfovibrio desulfuricans</name>
    <dbReference type="NCBI Taxonomy" id="876"/>
    <lineage>
        <taxon>Bacteria</taxon>
        <taxon>Pseudomonadati</taxon>
        <taxon>Thermodesulfobacteriota</taxon>
        <taxon>Desulfovibrionia</taxon>
        <taxon>Desulfovibrionales</taxon>
        <taxon>Desulfovibrionaceae</taxon>
        <taxon>Desulfovibrio</taxon>
    </lineage>
</organism>
<sequence length="187" mass="21547">MGMIMQYKQVQTISLVIDALLKSYLNRHSKALIVRFDVHYPEDYPMVSGNEDISACIAYVAKKYKRQGLDPFYIWVREQLRSVHPHYHCALLLNGQKVRGYRHVFQNVEEAWGRTLGCSVSGCINYCLSDGDSDYNGKMIRRDAGPVIFDIRRNEVLHQLSYLAKAYTKELGYDGLRNFGCSRIPNT</sequence>
<dbReference type="AlphaFoldDB" id="A0AA94HV77"/>
<evidence type="ECO:0000313" key="2">
    <source>
        <dbReference type="EMBL" id="SFW71769.1"/>
    </source>
</evidence>